<accession>A0A564Y2G9</accession>
<dbReference type="GO" id="GO:0031462">
    <property type="term" value="C:Cul2-RING ubiquitin ligase complex"/>
    <property type="evidence" value="ECO:0007669"/>
    <property type="project" value="TreeGrafter"/>
</dbReference>
<feature type="non-terminal residue" evidence="1">
    <location>
        <position position="143"/>
    </location>
</feature>
<sequence length="143" mass="15955">MSDVSSEHDEELSLLSDMVADVIFTDPHTSKSTLKGPCADSYYQPDSLVNLGCKAFAEERPFEVVYSAEKPIPEHIQKTIAQYSFPSTSREIEMYSGLGTGSKSCFHKASFIFMQNGVRDCLQIGFYISANVIHSTTDKKIRQ</sequence>
<evidence type="ECO:0000313" key="2">
    <source>
        <dbReference type="Proteomes" id="UP000321570"/>
    </source>
</evidence>
<keyword evidence="2" id="KW-1185">Reference proteome</keyword>
<name>A0A564Y2G9_HYMDI</name>
<evidence type="ECO:0000313" key="1">
    <source>
        <dbReference type="EMBL" id="VUZ41441.1"/>
    </source>
</evidence>
<proteinExistence type="predicted"/>
<dbReference type="Proteomes" id="UP000321570">
    <property type="component" value="Unassembled WGS sequence"/>
</dbReference>
<organism evidence="1 2">
    <name type="scientific">Hymenolepis diminuta</name>
    <name type="common">Rat tapeworm</name>
    <dbReference type="NCBI Taxonomy" id="6216"/>
    <lineage>
        <taxon>Eukaryota</taxon>
        <taxon>Metazoa</taxon>
        <taxon>Spiralia</taxon>
        <taxon>Lophotrochozoa</taxon>
        <taxon>Platyhelminthes</taxon>
        <taxon>Cestoda</taxon>
        <taxon>Eucestoda</taxon>
        <taxon>Cyclophyllidea</taxon>
        <taxon>Hymenolepididae</taxon>
        <taxon>Hymenolepis</taxon>
    </lineage>
</organism>
<dbReference type="AlphaFoldDB" id="A0A564Y2G9"/>
<gene>
    <name evidence="1" type="ORF">WMSIL1_LOCUS2197</name>
</gene>
<protein>
    <submittedName>
        <fullName evidence="1">Uncharacterized protein</fullName>
    </submittedName>
</protein>
<reference evidence="1 2" key="1">
    <citation type="submission" date="2019-07" db="EMBL/GenBank/DDBJ databases">
        <authorList>
            <person name="Jastrzebski P J."/>
            <person name="Paukszto L."/>
            <person name="Jastrzebski P J."/>
        </authorList>
    </citation>
    <scope>NUCLEOTIDE SEQUENCE [LARGE SCALE GENOMIC DNA]</scope>
    <source>
        <strain evidence="1 2">WMS-il1</strain>
    </source>
</reference>
<dbReference type="PANTHER" id="PTHR22619">
    <property type="entry name" value="ZINC FINGER SWIM DOMAIN CONTAINING PROTEIN 4, 5, 6"/>
    <property type="match status" value="1"/>
</dbReference>
<dbReference type="PANTHER" id="PTHR22619:SF1">
    <property type="entry name" value="ZINC FINGER SWIM DOMAIN-CONTAINING PROTEIN 8"/>
    <property type="match status" value="1"/>
</dbReference>
<dbReference type="EMBL" id="CABIJS010000055">
    <property type="protein sequence ID" value="VUZ41441.1"/>
    <property type="molecule type" value="Genomic_DNA"/>
</dbReference>